<feature type="region of interest" description="Disordered" evidence="1">
    <location>
        <begin position="1"/>
        <end position="25"/>
    </location>
</feature>
<comment type="caution">
    <text evidence="2">The sequence shown here is derived from an EMBL/GenBank/DDBJ whole genome shotgun (WGS) entry which is preliminary data.</text>
</comment>
<organism evidence="2 3">
    <name type="scientific">Peronospora matthiolae</name>
    <dbReference type="NCBI Taxonomy" id="2874970"/>
    <lineage>
        <taxon>Eukaryota</taxon>
        <taxon>Sar</taxon>
        <taxon>Stramenopiles</taxon>
        <taxon>Oomycota</taxon>
        <taxon>Peronosporomycetes</taxon>
        <taxon>Peronosporales</taxon>
        <taxon>Peronosporaceae</taxon>
        <taxon>Peronospora</taxon>
    </lineage>
</organism>
<gene>
    <name evidence="2" type="ORF">PM001_LOCUS5244</name>
</gene>
<proteinExistence type="predicted"/>
<name>A0AAV1TC93_9STRA</name>
<evidence type="ECO:0000256" key="1">
    <source>
        <dbReference type="SAM" id="MobiDB-lite"/>
    </source>
</evidence>
<sequence>MRSAEPKPKRSIKECNGSSLSEDHDCSMAKEVPNTDNVNTITSSAFSTAKCRRHAASANPKKCEDR</sequence>
<accession>A0AAV1TC93</accession>
<evidence type="ECO:0000313" key="2">
    <source>
        <dbReference type="EMBL" id="CAK7915655.1"/>
    </source>
</evidence>
<protein>
    <submittedName>
        <fullName evidence="2">Uncharacterized protein</fullName>
    </submittedName>
</protein>
<reference evidence="2" key="1">
    <citation type="submission" date="2024-01" db="EMBL/GenBank/DDBJ databases">
        <authorList>
            <person name="Webb A."/>
        </authorList>
    </citation>
    <scope>NUCLEOTIDE SEQUENCE</scope>
    <source>
        <strain evidence="2">Pm1</strain>
    </source>
</reference>
<dbReference type="EMBL" id="CAKLBY020000043">
    <property type="protein sequence ID" value="CAK7915655.1"/>
    <property type="molecule type" value="Genomic_DNA"/>
</dbReference>
<dbReference type="Proteomes" id="UP001162060">
    <property type="component" value="Unassembled WGS sequence"/>
</dbReference>
<dbReference type="AlphaFoldDB" id="A0AAV1TC93"/>
<feature type="compositionally biased region" description="Basic and acidic residues" evidence="1">
    <location>
        <begin position="1"/>
        <end position="13"/>
    </location>
</feature>
<evidence type="ECO:0000313" key="3">
    <source>
        <dbReference type="Proteomes" id="UP001162060"/>
    </source>
</evidence>